<keyword evidence="2" id="KW-0436">Ligase</keyword>
<feature type="domain" description="BPL/LPL catalytic" evidence="1">
    <location>
        <begin position="27"/>
        <end position="227"/>
    </location>
</feature>
<dbReference type="AlphaFoldDB" id="A0AAE3YFG7"/>
<dbReference type="Pfam" id="PF21948">
    <property type="entry name" value="LplA-B_cat"/>
    <property type="match status" value="1"/>
</dbReference>
<protein>
    <submittedName>
        <fullName evidence="2">Lipoate-protein ligase A</fullName>
    </submittedName>
</protein>
<name>A0AAE3YFG7_9MICC</name>
<sequence length="239" mass="25288">MPSPELRVILPHESLGAAEDLEGGLRLLSEVRDGSLGAHLRLYRPVPTLAFGQRDVRLPGFQRATTAAGAHGFTPVVRKAGGRAAAYHRGTLVVDHVEREAEAMLGHQARFIRFGDLFVRALGRLGVEAAVGEIPGEYCAGEHSVHGRTPDGTLIKLAGTAQRVVQGAWFFSSVVVVENSAPLRAVLADVYPALGVEMEPSTVGAAEDTGVAGVTVEAFTEALLAEYGQEYRLTGEAPA</sequence>
<evidence type="ECO:0000313" key="2">
    <source>
        <dbReference type="EMBL" id="MDR6891184.1"/>
    </source>
</evidence>
<evidence type="ECO:0000259" key="1">
    <source>
        <dbReference type="Pfam" id="PF21948"/>
    </source>
</evidence>
<evidence type="ECO:0000313" key="3">
    <source>
        <dbReference type="Proteomes" id="UP001247307"/>
    </source>
</evidence>
<gene>
    <name evidence="2" type="ORF">J2S35_000124</name>
</gene>
<accession>A0AAE3YFG7</accession>
<keyword evidence="3" id="KW-1185">Reference proteome</keyword>
<comment type="caution">
    <text evidence="2">The sequence shown here is derived from an EMBL/GenBank/DDBJ whole genome shotgun (WGS) entry which is preliminary data.</text>
</comment>
<dbReference type="InterPro" id="IPR045864">
    <property type="entry name" value="aa-tRNA-synth_II/BPL/LPL"/>
</dbReference>
<dbReference type="SUPFAM" id="SSF55681">
    <property type="entry name" value="Class II aaRS and biotin synthetases"/>
    <property type="match status" value="1"/>
</dbReference>
<dbReference type="EMBL" id="JAVDUI010000001">
    <property type="protein sequence ID" value="MDR6891184.1"/>
    <property type="molecule type" value="Genomic_DNA"/>
</dbReference>
<dbReference type="InterPro" id="IPR004143">
    <property type="entry name" value="BPL_LPL_catalytic"/>
</dbReference>
<dbReference type="Proteomes" id="UP001247307">
    <property type="component" value="Unassembled WGS sequence"/>
</dbReference>
<dbReference type="RefSeq" id="WP_309848667.1">
    <property type="nucleotide sequence ID" value="NZ_BAAAIU010000004.1"/>
</dbReference>
<proteinExistence type="predicted"/>
<organism evidence="2 3">
    <name type="scientific">Falsarthrobacter nasiphocae</name>
    <dbReference type="NCBI Taxonomy" id="189863"/>
    <lineage>
        <taxon>Bacteria</taxon>
        <taxon>Bacillati</taxon>
        <taxon>Actinomycetota</taxon>
        <taxon>Actinomycetes</taxon>
        <taxon>Micrococcales</taxon>
        <taxon>Micrococcaceae</taxon>
        <taxon>Falsarthrobacter</taxon>
    </lineage>
</organism>
<dbReference type="GO" id="GO:0016874">
    <property type="term" value="F:ligase activity"/>
    <property type="evidence" value="ECO:0007669"/>
    <property type="project" value="UniProtKB-KW"/>
</dbReference>
<reference evidence="2" key="1">
    <citation type="submission" date="2023-07" db="EMBL/GenBank/DDBJ databases">
        <title>Sequencing the genomes of 1000 actinobacteria strains.</title>
        <authorList>
            <person name="Klenk H.-P."/>
        </authorList>
    </citation>
    <scope>NUCLEOTIDE SEQUENCE</scope>
    <source>
        <strain evidence="2">DSM 13988</strain>
    </source>
</reference>
<dbReference type="Gene3D" id="3.30.930.10">
    <property type="entry name" value="Bira Bifunctional Protein, Domain 2"/>
    <property type="match status" value="1"/>
</dbReference>